<dbReference type="PANTHER" id="PTHR35812:SF1">
    <property type="entry name" value="LIPOPROTEIN"/>
    <property type="match status" value="1"/>
</dbReference>
<sequence>MKVLTRLSILLIMITGLGACGGNEEAAPPKPDKPDPVVEPKTELKGIPASFQVKACIDEDADFICDATPVAITEVYKGIDIEKLKENARVLIELAPPEATGIGSFIAFEGKRFMSFPVGEEEASPFNLLALGVVQYAQELGEDWCCGHAIPLNLKQAKSYLAQNFKLDGSGQQNEAILQAFNSNLERLGGNGLSLKQAYDADIKAMAESLVDLTLHSQSICDRVPEYCEGNPDDPYPPINLSNIMPCITAYDGGSCVAEVPKLQVESPVTDEMFRLSQKEASNIAYHIRAGEKEPLPYEKAFEQLTCKDDEEKQIFMYGIADDFASTNIENTAPSAALTTWLGTVPNNLVHPYDFDASITPANPNVFADTLANLPSDLSNGLLVMGLKERGFTLTDTPNYFDIFAIGDATNLSSSANVSGDVSDIRTTWQSVSPHVYFKNLQNIQDQSGSQSLLDKLQTGQTDLDVVMMPTTNVDFVAVAACRVKTPQKPTGTPVKEVISVLKEKFTCDVDQGETYYEIVGGEPDDFTPGSDQNSPSAALLALAGNLVTYDQIGDKDNTFIDTLALPNGSSIAKAQFMINARASGPNATNDKVFLAHTAMSNMVTGFTTTAPGTLVNQWPNGTLNGGVAYIIDGLFNIPSLPNTPNLITVLNASNTSGDGLDILVSENTEVDTTLLQLCFNAGDQPCVDTDGDGYCDEEEKDAGSDPANPDSTPIDLDGDGALNDDDCDPNDPSVTEQCHEVIYTDVLPESCNEYVTVDLSLANSWVNSAGSHPVVNNVFDGTQYQGIVWDGALSWFDFGSASNVTHKLKQDFCSCGGGKVIIDEFKSDNMGYIDLNNLTNQTANRIVSRTQYSQSTMASWGPSESGNSTFSGTGNGVDFNLEFGVQNVSGPSGGGTKGRLEFIGHLGACTTQDVIDNSGGTGTVGGVGPAINVGAIETTHELLSNIPVIQETTAPFIKLNDIGNPLANQTLPWSDTGSESEGTQWSCVKDVATNLIWEVKRDRNEIRKENLHDADDAYSWFDPNPNTNGGFEGVSTSANFCFGYDANDSSTFCNTKHFTDSVNTNDFCGSATGWRLPTIEELASLVDTNNAPPMINGAFFPNTPLYSSYWSSTTNPSDQNRAEYVYFYSGQANNAHKGNTAASVRLVRDQ</sequence>
<evidence type="ECO:0000313" key="8">
    <source>
        <dbReference type="EMBL" id="TRY13457.1"/>
    </source>
</evidence>
<evidence type="ECO:0000259" key="7">
    <source>
        <dbReference type="Pfam" id="PF07603"/>
    </source>
</evidence>
<dbReference type="Pfam" id="PF07603">
    <property type="entry name" value="Lcl_C"/>
    <property type="match status" value="1"/>
</dbReference>
<feature type="compositionally biased region" description="Acidic residues" evidence="5">
    <location>
        <begin position="717"/>
        <end position="726"/>
    </location>
</feature>
<dbReference type="PANTHER" id="PTHR35812">
    <property type="entry name" value="LIPOPROTEIN"/>
    <property type="match status" value="1"/>
</dbReference>
<reference evidence="9" key="1">
    <citation type="submission" date="2019-07" db="EMBL/GenBank/DDBJ databases">
        <title>Shewanella sp. YLB-08 draft genomic sequence.</title>
        <authorList>
            <person name="Yu L."/>
        </authorList>
    </citation>
    <scope>NUCLEOTIDE SEQUENCE [LARGE SCALE GENOMIC DNA]</scope>
    <source>
        <strain evidence="9">JCM 20706</strain>
    </source>
</reference>
<gene>
    <name evidence="8" type="ORF">FN961_15630</name>
</gene>
<organism evidence="8 9">
    <name type="scientific">Shewanella hanedai</name>
    <name type="common">Alteromonas hanedai</name>
    <dbReference type="NCBI Taxonomy" id="25"/>
    <lineage>
        <taxon>Bacteria</taxon>
        <taxon>Pseudomonadati</taxon>
        <taxon>Pseudomonadota</taxon>
        <taxon>Gammaproteobacteria</taxon>
        <taxon>Alteromonadales</taxon>
        <taxon>Shewanellaceae</taxon>
        <taxon>Shewanella</taxon>
    </lineage>
</organism>
<dbReference type="AlphaFoldDB" id="A0A553JLY5"/>
<dbReference type="OrthoDB" id="9815730at2"/>
<feature type="compositionally biased region" description="Acidic residues" evidence="5">
    <location>
        <begin position="691"/>
        <end position="701"/>
    </location>
</feature>
<feature type="signal peptide" evidence="6">
    <location>
        <begin position="1"/>
        <end position="19"/>
    </location>
</feature>
<evidence type="ECO:0000256" key="1">
    <source>
        <dbReference type="ARBA" id="ARBA00004613"/>
    </source>
</evidence>
<feature type="region of interest" description="Disordered" evidence="5">
    <location>
        <begin position="691"/>
        <end position="726"/>
    </location>
</feature>
<feature type="chain" id="PRO_5022197500" evidence="6">
    <location>
        <begin position="20"/>
        <end position="1151"/>
    </location>
</feature>
<proteinExistence type="predicted"/>
<keyword evidence="4" id="KW-0106">Calcium</keyword>
<dbReference type="RefSeq" id="WP_144041113.1">
    <property type="nucleotide sequence ID" value="NZ_BMPL01000017.1"/>
</dbReference>
<evidence type="ECO:0000256" key="3">
    <source>
        <dbReference type="ARBA" id="ARBA00022729"/>
    </source>
</evidence>
<comment type="subcellular location">
    <subcellularLocation>
        <location evidence="1">Secreted</location>
    </subcellularLocation>
</comment>
<evidence type="ECO:0000256" key="2">
    <source>
        <dbReference type="ARBA" id="ARBA00022525"/>
    </source>
</evidence>
<feature type="domain" description="Lcl C-terminal" evidence="7">
    <location>
        <begin position="988"/>
        <end position="1149"/>
    </location>
</feature>
<evidence type="ECO:0000256" key="5">
    <source>
        <dbReference type="SAM" id="MobiDB-lite"/>
    </source>
</evidence>
<evidence type="ECO:0000256" key="4">
    <source>
        <dbReference type="ARBA" id="ARBA00022837"/>
    </source>
</evidence>
<name>A0A553JLY5_SHEHA</name>
<dbReference type="Proteomes" id="UP000318126">
    <property type="component" value="Unassembled WGS sequence"/>
</dbReference>
<comment type="caution">
    <text evidence="8">The sequence shown here is derived from an EMBL/GenBank/DDBJ whole genome shotgun (WGS) entry which is preliminary data.</text>
</comment>
<accession>A0A553JLY5</accession>
<dbReference type="EMBL" id="VKGK01000019">
    <property type="protein sequence ID" value="TRY13457.1"/>
    <property type="molecule type" value="Genomic_DNA"/>
</dbReference>
<evidence type="ECO:0000256" key="6">
    <source>
        <dbReference type="SAM" id="SignalP"/>
    </source>
</evidence>
<dbReference type="InterPro" id="IPR059100">
    <property type="entry name" value="TSP3_bac"/>
</dbReference>
<protein>
    <submittedName>
        <fullName evidence="8">DUF1566 domain-containing protein</fullName>
    </submittedName>
</protein>
<keyword evidence="9" id="KW-1185">Reference proteome</keyword>
<dbReference type="PROSITE" id="PS51257">
    <property type="entry name" value="PROKAR_LIPOPROTEIN"/>
    <property type="match status" value="1"/>
</dbReference>
<dbReference type="InterPro" id="IPR011460">
    <property type="entry name" value="Lcl_C"/>
</dbReference>
<keyword evidence="3 6" id="KW-0732">Signal</keyword>
<keyword evidence="2" id="KW-0964">Secreted</keyword>
<evidence type="ECO:0000313" key="9">
    <source>
        <dbReference type="Proteomes" id="UP000318126"/>
    </source>
</evidence>
<dbReference type="Pfam" id="PF18884">
    <property type="entry name" value="TSP3_bac"/>
    <property type="match status" value="1"/>
</dbReference>